<proteinExistence type="predicted"/>
<dbReference type="AlphaFoldDB" id="K1QXP2"/>
<dbReference type="SUPFAM" id="SSF52799">
    <property type="entry name" value="(Phosphotyrosine protein) phosphatases II"/>
    <property type="match status" value="1"/>
</dbReference>
<accession>K1QXP2</accession>
<reference evidence="2" key="1">
    <citation type="journal article" date="2012" name="Nature">
        <title>The oyster genome reveals stress adaptation and complexity of shell formation.</title>
        <authorList>
            <person name="Zhang G."/>
            <person name="Fang X."/>
            <person name="Guo X."/>
            <person name="Li L."/>
            <person name="Luo R."/>
            <person name="Xu F."/>
            <person name="Yang P."/>
            <person name="Zhang L."/>
            <person name="Wang X."/>
            <person name="Qi H."/>
            <person name="Xiong Z."/>
            <person name="Que H."/>
            <person name="Xie Y."/>
            <person name="Holland P.W."/>
            <person name="Paps J."/>
            <person name="Zhu Y."/>
            <person name="Wu F."/>
            <person name="Chen Y."/>
            <person name="Wang J."/>
            <person name="Peng C."/>
            <person name="Meng J."/>
            <person name="Yang L."/>
            <person name="Liu J."/>
            <person name="Wen B."/>
            <person name="Zhang N."/>
            <person name="Huang Z."/>
            <person name="Zhu Q."/>
            <person name="Feng Y."/>
            <person name="Mount A."/>
            <person name="Hedgecock D."/>
            <person name="Xu Z."/>
            <person name="Liu Y."/>
            <person name="Domazet-Loso T."/>
            <person name="Du Y."/>
            <person name="Sun X."/>
            <person name="Zhang S."/>
            <person name="Liu B."/>
            <person name="Cheng P."/>
            <person name="Jiang X."/>
            <person name="Li J."/>
            <person name="Fan D."/>
            <person name="Wang W."/>
            <person name="Fu W."/>
            <person name="Wang T."/>
            <person name="Wang B."/>
            <person name="Zhang J."/>
            <person name="Peng Z."/>
            <person name="Li Y."/>
            <person name="Li N."/>
            <person name="Wang J."/>
            <person name="Chen M."/>
            <person name="He Y."/>
            <person name="Tan F."/>
            <person name="Song X."/>
            <person name="Zheng Q."/>
            <person name="Huang R."/>
            <person name="Yang H."/>
            <person name="Du X."/>
            <person name="Chen L."/>
            <person name="Yang M."/>
            <person name="Gaffney P.M."/>
            <person name="Wang S."/>
            <person name="Luo L."/>
            <person name="She Z."/>
            <person name="Ming Y."/>
            <person name="Huang W."/>
            <person name="Zhang S."/>
            <person name="Huang B."/>
            <person name="Zhang Y."/>
            <person name="Qu T."/>
            <person name="Ni P."/>
            <person name="Miao G."/>
            <person name="Wang J."/>
            <person name="Wang Q."/>
            <person name="Steinberg C.E."/>
            <person name="Wang H."/>
            <person name="Li N."/>
            <person name="Qian L."/>
            <person name="Zhang G."/>
            <person name="Li Y."/>
            <person name="Yang H."/>
            <person name="Liu X."/>
            <person name="Wang J."/>
            <person name="Yin Y."/>
            <person name="Wang J."/>
        </authorList>
    </citation>
    <scope>NUCLEOTIDE SEQUENCE [LARGE SCALE GENOMIC DNA]</scope>
    <source>
        <strain evidence="2">05x7-T-G4-1.051#20</strain>
    </source>
</reference>
<feature type="domain" description="Tyrosine specific protein phosphatases" evidence="1">
    <location>
        <begin position="23"/>
        <end position="97"/>
    </location>
</feature>
<evidence type="ECO:0000259" key="1">
    <source>
        <dbReference type="PROSITE" id="PS50056"/>
    </source>
</evidence>
<dbReference type="GO" id="GO:0004725">
    <property type="term" value="F:protein tyrosine phosphatase activity"/>
    <property type="evidence" value="ECO:0007669"/>
    <property type="project" value="InterPro"/>
</dbReference>
<dbReference type="InParanoid" id="K1QXP2"/>
<dbReference type="Pfam" id="PF00102">
    <property type="entry name" value="Y_phosphatase"/>
    <property type="match status" value="1"/>
</dbReference>
<organism evidence="2">
    <name type="scientific">Magallana gigas</name>
    <name type="common">Pacific oyster</name>
    <name type="synonym">Crassostrea gigas</name>
    <dbReference type="NCBI Taxonomy" id="29159"/>
    <lineage>
        <taxon>Eukaryota</taxon>
        <taxon>Metazoa</taxon>
        <taxon>Spiralia</taxon>
        <taxon>Lophotrochozoa</taxon>
        <taxon>Mollusca</taxon>
        <taxon>Bivalvia</taxon>
        <taxon>Autobranchia</taxon>
        <taxon>Pteriomorphia</taxon>
        <taxon>Ostreida</taxon>
        <taxon>Ostreoidea</taxon>
        <taxon>Ostreidae</taxon>
        <taxon>Magallana</taxon>
    </lineage>
</organism>
<dbReference type="InterPro" id="IPR000242">
    <property type="entry name" value="PTP_cat"/>
</dbReference>
<sequence>MFNVKQGTKEGVDVFHIPFENDNAMIKGVELLLEKGKEDDFTSVVISKDGSGPAGIFCVLHNALQQLRMDGEVDILTTVRLIQTRRPEVINKLEEYKRCHELLLLTVSEDGIYANM</sequence>
<keyword evidence="2" id="KW-0675">Receptor</keyword>
<protein>
    <submittedName>
        <fullName evidence="2">Receptor-type tyrosine-protein phosphatase alpha</fullName>
    </submittedName>
</protein>
<name>K1QXP2_MAGGI</name>
<dbReference type="PROSITE" id="PS50056">
    <property type="entry name" value="TYR_PHOSPHATASE_2"/>
    <property type="match status" value="1"/>
</dbReference>
<dbReference type="InterPro" id="IPR029021">
    <property type="entry name" value="Prot-tyrosine_phosphatase-like"/>
</dbReference>
<evidence type="ECO:0000313" key="2">
    <source>
        <dbReference type="EMBL" id="EKC41672.1"/>
    </source>
</evidence>
<dbReference type="Gene3D" id="3.90.190.10">
    <property type="entry name" value="Protein tyrosine phosphatase superfamily"/>
    <property type="match status" value="1"/>
</dbReference>
<gene>
    <name evidence="2" type="ORF">CGI_10015758</name>
</gene>
<dbReference type="HOGENOM" id="CLU_2099196_0_0_1"/>
<dbReference type="InterPro" id="IPR000387">
    <property type="entry name" value="Tyr_Pase_dom"/>
</dbReference>
<dbReference type="EMBL" id="JH817742">
    <property type="protein sequence ID" value="EKC41672.1"/>
    <property type="molecule type" value="Genomic_DNA"/>
</dbReference>